<reference evidence="2 3" key="1">
    <citation type="submission" date="2016-02" db="EMBL/GenBank/DDBJ databases">
        <title>Biosynthesis of antibiotic leucinostatins and their inhibition on Phytophthora in bio-control Purpureocillium lilacinum.</title>
        <authorList>
            <person name="Wang G."/>
            <person name="Liu Z."/>
            <person name="Lin R."/>
            <person name="Li E."/>
            <person name="Mao Z."/>
            <person name="Ling J."/>
            <person name="Yin W."/>
            <person name="Xie B."/>
        </authorList>
    </citation>
    <scope>NUCLEOTIDE SEQUENCE [LARGE SCALE GENOMIC DNA]</scope>
    <source>
        <strain evidence="2">PLFJ-1</strain>
    </source>
</reference>
<organism evidence="2 3">
    <name type="scientific">Purpureocillium lilacinum</name>
    <name type="common">Paecilomyces lilacinus</name>
    <dbReference type="NCBI Taxonomy" id="33203"/>
    <lineage>
        <taxon>Eukaryota</taxon>
        <taxon>Fungi</taxon>
        <taxon>Dikarya</taxon>
        <taxon>Ascomycota</taxon>
        <taxon>Pezizomycotina</taxon>
        <taxon>Sordariomycetes</taxon>
        <taxon>Hypocreomycetidae</taxon>
        <taxon>Hypocreales</taxon>
        <taxon>Ophiocordycipitaceae</taxon>
        <taxon>Purpureocillium</taxon>
    </lineage>
</organism>
<dbReference type="EMBL" id="LSBI01000005">
    <property type="protein sequence ID" value="OAQ89432.1"/>
    <property type="molecule type" value="Genomic_DNA"/>
</dbReference>
<sequence>MLSREQRKNTRELYKNKPVGRLETSCPFSTIPASHAKAARQCSIPHEVEGRKIAGEVKEAFRKDFPARKPSGSKTKRLQSVGSLATTSPREQTIPRRPSKVRDVYLGVLVPGSRCKYRSHEFQQGIHGQV</sequence>
<evidence type="ECO:0000313" key="2">
    <source>
        <dbReference type="EMBL" id="OAQ89432.1"/>
    </source>
</evidence>
<dbReference type="Proteomes" id="UP000078340">
    <property type="component" value="Unassembled WGS sequence"/>
</dbReference>
<gene>
    <name evidence="2" type="ORF">VFPFJ_05841</name>
</gene>
<evidence type="ECO:0000256" key="1">
    <source>
        <dbReference type="SAM" id="MobiDB-lite"/>
    </source>
</evidence>
<proteinExistence type="predicted"/>
<evidence type="ECO:0000313" key="3">
    <source>
        <dbReference type="Proteomes" id="UP000078340"/>
    </source>
</evidence>
<comment type="caution">
    <text evidence="2">The sequence shown here is derived from an EMBL/GenBank/DDBJ whole genome shotgun (WGS) entry which is preliminary data.</text>
</comment>
<feature type="compositionally biased region" description="Polar residues" evidence="1">
    <location>
        <begin position="78"/>
        <end position="91"/>
    </location>
</feature>
<name>A0A179HHN5_PURLI</name>
<protein>
    <submittedName>
        <fullName evidence="2">Uncharacterized protein</fullName>
    </submittedName>
</protein>
<feature type="region of interest" description="Disordered" evidence="1">
    <location>
        <begin position="66"/>
        <end position="98"/>
    </location>
</feature>
<dbReference type="AlphaFoldDB" id="A0A179HHN5"/>
<accession>A0A179HHN5</accession>